<proteinExistence type="predicted"/>
<feature type="chain" id="PRO_5045945161" evidence="3">
    <location>
        <begin position="23"/>
        <end position="325"/>
    </location>
</feature>
<evidence type="ECO:0000313" key="5">
    <source>
        <dbReference type="Proteomes" id="UP001189429"/>
    </source>
</evidence>
<keyword evidence="1" id="KW-0175">Coiled coil</keyword>
<keyword evidence="5" id="KW-1185">Reference proteome</keyword>
<reference evidence="4" key="1">
    <citation type="submission" date="2023-10" db="EMBL/GenBank/DDBJ databases">
        <authorList>
            <person name="Chen Y."/>
            <person name="Shah S."/>
            <person name="Dougan E. K."/>
            <person name="Thang M."/>
            <person name="Chan C."/>
        </authorList>
    </citation>
    <scope>NUCLEOTIDE SEQUENCE [LARGE SCALE GENOMIC DNA]</scope>
</reference>
<dbReference type="Proteomes" id="UP001189429">
    <property type="component" value="Unassembled WGS sequence"/>
</dbReference>
<feature type="region of interest" description="Disordered" evidence="2">
    <location>
        <begin position="259"/>
        <end position="325"/>
    </location>
</feature>
<evidence type="ECO:0000256" key="2">
    <source>
        <dbReference type="SAM" id="MobiDB-lite"/>
    </source>
</evidence>
<keyword evidence="3" id="KW-0732">Signal</keyword>
<evidence type="ECO:0000256" key="1">
    <source>
        <dbReference type="SAM" id="Coils"/>
    </source>
</evidence>
<feature type="compositionally biased region" description="Basic and acidic residues" evidence="2">
    <location>
        <begin position="259"/>
        <end position="270"/>
    </location>
</feature>
<sequence>MAPSARLALAAGQAFLCRLALADNTVDFEAVPRGRRLTFEDYTFDEDLPPDRPVTDAQFFDPDFRQGVFQECGGKGKITYKCEEGCSCEVKDGNEYSKRCTPPEGKKTCSAKVAKLMLSKQEDKAPTTLVEELDRLVKTAEKEKEDSEAEVKRWARKAVVAKKEADAAEKAFYAAESSDTQRVKTRENDLIEELHEMRTEVIPQKTREVWEKYAKVISEAEAKVEKAKADLATASEDLVKKSKADDQVLKKLAAEVKEIEQKKAAMDCPRRHERPWPGTASCRRKPAPRTQKSELGGRPARPDGGSPPPPLHHWPGPPRFPTSGR</sequence>
<protein>
    <submittedName>
        <fullName evidence="4">Uncharacterized protein</fullName>
    </submittedName>
</protein>
<evidence type="ECO:0000256" key="3">
    <source>
        <dbReference type="SAM" id="SignalP"/>
    </source>
</evidence>
<organism evidence="4 5">
    <name type="scientific">Prorocentrum cordatum</name>
    <dbReference type="NCBI Taxonomy" id="2364126"/>
    <lineage>
        <taxon>Eukaryota</taxon>
        <taxon>Sar</taxon>
        <taxon>Alveolata</taxon>
        <taxon>Dinophyceae</taxon>
        <taxon>Prorocentrales</taxon>
        <taxon>Prorocentraceae</taxon>
        <taxon>Prorocentrum</taxon>
    </lineage>
</organism>
<name>A0ABN9U7R8_9DINO</name>
<evidence type="ECO:0000313" key="4">
    <source>
        <dbReference type="EMBL" id="CAK0855169.1"/>
    </source>
</evidence>
<feature type="coiled-coil region" evidence="1">
    <location>
        <begin position="130"/>
        <end position="164"/>
    </location>
</feature>
<dbReference type="EMBL" id="CAUYUJ010015527">
    <property type="protein sequence ID" value="CAK0855169.1"/>
    <property type="molecule type" value="Genomic_DNA"/>
</dbReference>
<feature type="compositionally biased region" description="Pro residues" evidence="2">
    <location>
        <begin position="305"/>
        <end position="325"/>
    </location>
</feature>
<accession>A0ABN9U7R8</accession>
<feature type="signal peptide" evidence="3">
    <location>
        <begin position="1"/>
        <end position="22"/>
    </location>
</feature>
<comment type="caution">
    <text evidence="4">The sequence shown here is derived from an EMBL/GenBank/DDBJ whole genome shotgun (WGS) entry which is preliminary data.</text>
</comment>
<gene>
    <name evidence="4" type="ORF">PCOR1329_LOCUS45988</name>
</gene>